<feature type="region of interest" description="Disordered" evidence="1">
    <location>
        <begin position="496"/>
        <end position="521"/>
    </location>
</feature>
<dbReference type="Proteomes" id="UP001163336">
    <property type="component" value="Chromosome"/>
</dbReference>
<dbReference type="EMBL" id="AP026966">
    <property type="protein sequence ID" value="BDT56892.1"/>
    <property type="molecule type" value="Genomic_DNA"/>
</dbReference>
<dbReference type="InterPro" id="IPR017467">
    <property type="entry name" value="CHP03016_PEP-CTERM"/>
</dbReference>
<feature type="compositionally biased region" description="Polar residues" evidence="1">
    <location>
        <begin position="502"/>
        <end position="521"/>
    </location>
</feature>
<dbReference type="Gene3D" id="2.40.160.10">
    <property type="entry name" value="Porin"/>
    <property type="match status" value="1"/>
</dbReference>
<reference evidence="2" key="1">
    <citation type="submission" date="2022-11" db="EMBL/GenBank/DDBJ databases">
        <title>Isolation and characterization of PLA-degrading bacterium Massilia sp. from Antarctic soil.</title>
        <authorList>
            <person name="Sato K."/>
            <person name="Gomez-Fuentes C."/>
            <person name="Ahmad S.A."/>
            <person name="Zulkharnain A."/>
        </authorList>
    </citation>
    <scope>NUCLEOTIDE SEQUENCE</scope>
    <source>
        <strain evidence="2">N-3</strain>
    </source>
</reference>
<dbReference type="NCBIfam" id="TIGR03016">
    <property type="entry name" value="pepcterm_hypo_1"/>
    <property type="match status" value="1"/>
</dbReference>
<name>A0ABN6T406_9BURK</name>
<dbReference type="SUPFAM" id="SSF56935">
    <property type="entry name" value="Porins"/>
    <property type="match status" value="1"/>
</dbReference>
<organism evidence="2 3">
    <name type="scientific">Massilia varians</name>
    <dbReference type="NCBI Taxonomy" id="457921"/>
    <lineage>
        <taxon>Bacteria</taxon>
        <taxon>Pseudomonadati</taxon>
        <taxon>Pseudomonadota</taxon>
        <taxon>Betaproteobacteria</taxon>
        <taxon>Burkholderiales</taxon>
        <taxon>Oxalobacteraceae</taxon>
        <taxon>Telluria group</taxon>
        <taxon>Massilia</taxon>
    </lineage>
</organism>
<sequence length="521" mass="57558">MGELRASVASMPRLAPLAIAAMLFASECRADWRVVPALTLTERYTDNFRQESDALKRSQFISELAPSVSFAKTGPRLLLNGTAQWRHFDYRDKDLRDRVDHSFEYDLSGRATLAQDLLYVDASASARPNNISAFGPRVEDAPWLASNQAKVKTWRISPHLEQRYGQQAALSLRYTRDRVEGGGTRGFATTTGDSIAASLSSGAAFAKVGWGLSYLHQELDDSLNGETSSQVASAKLRYVLTPRMGLTAQVGYDRYRFPTLGGGNSEGRNWSYGFDWNPSLRTSMSASLGRHFYGQTGAFSLVHRSRRTTWNVAYDDGITTAREEFLLPSAVDTGALLDRLFATAIPDPAARREAIAAYIQNTGLPPSLANDVNFLSNRYFRQRSLQGSMAFKLARTTGILSVSRSERIALSSQENDSILLGNQLSSRNDNVRQKGASATFDYRLTARTNAVAAFGWSRSLSLTTDIEDIRRDFRIGLNHQLSRKLRATVDLQRRTGSVGFSGRSTGPYQEHSISASLSAQL</sequence>
<proteinExistence type="predicted"/>
<dbReference type="InterPro" id="IPR023614">
    <property type="entry name" value="Porin_dom_sf"/>
</dbReference>
<evidence type="ECO:0000313" key="2">
    <source>
        <dbReference type="EMBL" id="BDT56892.1"/>
    </source>
</evidence>
<keyword evidence="3" id="KW-1185">Reference proteome</keyword>
<gene>
    <name evidence="2" type="ORF">MasN3_03860</name>
</gene>
<evidence type="ECO:0008006" key="4">
    <source>
        <dbReference type="Google" id="ProtNLM"/>
    </source>
</evidence>
<evidence type="ECO:0000313" key="3">
    <source>
        <dbReference type="Proteomes" id="UP001163336"/>
    </source>
</evidence>
<accession>A0ABN6T406</accession>
<protein>
    <recommendedName>
        <fullName evidence="4">TIGR03016 family PEP-CTERM system-associated outer membrane protein</fullName>
    </recommendedName>
</protein>
<evidence type="ECO:0000256" key="1">
    <source>
        <dbReference type="SAM" id="MobiDB-lite"/>
    </source>
</evidence>